<dbReference type="Gene3D" id="2.60.300.12">
    <property type="entry name" value="HesB-like domain"/>
    <property type="match status" value="1"/>
</dbReference>
<feature type="domain" description="Core" evidence="1">
    <location>
        <begin position="2"/>
        <end position="87"/>
    </location>
</feature>
<dbReference type="Proteomes" id="UP000294911">
    <property type="component" value="Unassembled WGS sequence"/>
</dbReference>
<name>A0A4V2STC2_9PSEU</name>
<organism evidence="2 3">
    <name type="scientific">Tamaricihabitans halophyticus</name>
    <dbReference type="NCBI Taxonomy" id="1262583"/>
    <lineage>
        <taxon>Bacteria</taxon>
        <taxon>Bacillati</taxon>
        <taxon>Actinomycetota</taxon>
        <taxon>Actinomycetes</taxon>
        <taxon>Pseudonocardiales</taxon>
        <taxon>Pseudonocardiaceae</taxon>
        <taxon>Tamaricihabitans</taxon>
    </lineage>
</organism>
<dbReference type="Pfam" id="PF01521">
    <property type="entry name" value="Fe-S_biosyn"/>
    <property type="match status" value="1"/>
</dbReference>
<dbReference type="EMBL" id="SLXQ01000008">
    <property type="protein sequence ID" value="TCP50116.1"/>
    <property type="molecule type" value="Genomic_DNA"/>
</dbReference>
<evidence type="ECO:0000313" key="3">
    <source>
        <dbReference type="Proteomes" id="UP000294911"/>
    </source>
</evidence>
<dbReference type="AlphaFoldDB" id="A0A4V2STC2"/>
<comment type="caution">
    <text evidence="2">The sequence shown here is derived from an EMBL/GenBank/DDBJ whole genome shotgun (WGS) entry which is preliminary data.</text>
</comment>
<proteinExistence type="predicted"/>
<dbReference type="OrthoDB" id="4554527at2"/>
<keyword evidence="3" id="KW-1185">Reference proteome</keyword>
<protein>
    <submittedName>
        <fullName evidence="2">Fe-S cluster assembly iron-binding protein IscA</fullName>
    </submittedName>
</protein>
<sequence>MLALTDAAADAITALTTQEGQQDNGGLRFSVQEDEQSGAALALTLAEQPESGDEVVKAEDGARVFLEAQAAELLSDKVLDVQPDDEGQLNFAIRDQD</sequence>
<gene>
    <name evidence="2" type="ORF">EV191_108205</name>
</gene>
<dbReference type="RefSeq" id="WP_132878416.1">
    <property type="nucleotide sequence ID" value="NZ_SLXQ01000008.1"/>
</dbReference>
<reference evidence="2 3" key="1">
    <citation type="submission" date="2019-03" db="EMBL/GenBank/DDBJ databases">
        <title>Genomic Encyclopedia of Type Strains, Phase IV (KMG-IV): sequencing the most valuable type-strain genomes for metagenomic binning, comparative biology and taxonomic classification.</title>
        <authorList>
            <person name="Goeker M."/>
        </authorList>
    </citation>
    <scope>NUCLEOTIDE SEQUENCE [LARGE SCALE GENOMIC DNA]</scope>
    <source>
        <strain evidence="2 3">DSM 45765</strain>
    </source>
</reference>
<dbReference type="InterPro" id="IPR000361">
    <property type="entry name" value="ATAP_core_dom"/>
</dbReference>
<evidence type="ECO:0000313" key="2">
    <source>
        <dbReference type="EMBL" id="TCP50116.1"/>
    </source>
</evidence>
<accession>A0A4V2STC2</accession>
<dbReference type="InterPro" id="IPR035903">
    <property type="entry name" value="HesB-like_dom_sf"/>
</dbReference>
<dbReference type="SUPFAM" id="SSF89360">
    <property type="entry name" value="HesB-like domain"/>
    <property type="match status" value="1"/>
</dbReference>
<evidence type="ECO:0000259" key="1">
    <source>
        <dbReference type="Pfam" id="PF01521"/>
    </source>
</evidence>